<reference evidence="2 3" key="1">
    <citation type="submission" date="2012-02" db="EMBL/GenBank/DDBJ databases">
        <title>Complete genome sequence of Phycisphaera mikurensis NBRC 102666.</title>
        <authorList>
            <person name="Ankai A."/>
            <person name="Hosoyama A."/>
            <person name="Terui Y."/>
            <person name="Sekine M."/>
            <person name="Fukai R."/>
            <person name="Kato Y."/>
            <person name="Nakamura S."/>
            <person name="Yamada-Narita S."/>
            <person name="Kawakoshi A."/>
            <person name="Fukunaga Y."/>
            <person name="Yamazaki S."/>
            <person name="Fujita N."/>
        </authorList>
    </citation>
    <scope>NUCLEOTIDE SEQUENCE [LARGE SCALE GENOMIC DNA]</scope>
    <source>
        <strain evidence="3">NBRC 102666 / KCTC 22515 / FYK2301M01</strain>
    </source>
</reference>
<gene>
    <name evidence="2" type="ordered locus">PSMK_19960</name>
</gene>
<dbReference type="KEGG" id="phm:PSMK_19960"/>
<dbReference type="AlphaFoldDB" id="I0IFW7"/>
<proteinExistence type="predicted"/>
<sequence length="60" mass="7092">MQACLGGNRLRTHPRAFNTSHEDLHFRHRPPPRRRRINAAFGRDRHRCIQPLVLGECPLR</sequence>
<evidence type="ECO:0000313" key="3">
    <source>
        <dbReference type="Proteomes" id="UP000007881"/>
    </source>
</evidence>
<dbReference type="STRING" id="1142394.PSMK_19960"/>
<evidence type="ECO:0000256" key="1">
    <source>
        <dbReference type="SAM" id="MobiDB-lite"/>
    </source>
</evidence>
<dbReference type="Proteomes" id="UP000007881">
    <property type="component" value="Chromosome"/>
</dbReference>
<evidence type="ECO:0000313" key="2">
    <source>
        <dbReference type="EMBL" id="BAM04155.1"/>
    </source>
</evidence>
<dbReference type="EMBL" id="AP012338">
    <property type="protein sequence ID" value="BAM04155.1"/>
    <property type="molecule type" value="Genomic_DNA"/>
</dbReference>
<organism evidence="2 3">
    <name type="scientific">Phycisphaera mikurensis (strain NBRC 102666 / KCTC 22515 / FYK2301M01)</name>
    <dbReference type="NCBI Taxonomy" id="1142394"/>
    <lineage>
        <taxon>Bacteria</taxon>
        <taxon>Pseudomonadati</taxon>
        <taxon>Planctomycetota</taxon>
        <taxon>Phycisphaerae</taxon>
        <taxon>Phycisphaerales</taxon>
        <taxon>Phycisphaeraceae</taxon>
        <taxon>Phycisphaera</taxon>
    </lineage>
</organism>
<protein>
    <submittedName>
        <fullName evidence="2">Uncharacterized protein</fullName>
    </submittedName>
</protein>
<accession>I0IFW7</accession>
<name>I0IFW7_PHYMF</name>
<feature type="region of interest" description="Disordered" evidence="1">
    <location>
        <begin position="1"/>
        <end position="30"/>
    </location>
</feature>
<dbReference type="HOGENOM" id="CLU_2937675_0_0_0"/>
<keyword evidence="3" id="KW-1185">Reference proteome</keyword>